<comment type="caution">
    <text evidence="1">The sequence shown here is derived from an EMBL/GenBank/DDBJ whole genome shotgun (WGS) entry which is preliminary data.</text>
</comment>
<evidence type="ECO:0000313" key="2">
    <source>
        <dbReference type="Proteomes" id="UP000632154"/>
    </source>
</evidence>
<dbReference type="Proteomes" id="UP000632154">
    <property type="component" value="Unassembled WGS sequence"/>
</dbReference>
<proteinExistence type="predicted"/>
<accession>A0ABQ3K5R7</accession>
<protein>
    <recommendedName>
        <fullName evidence="3">GSKIP domain-containing protein</fullName>
    </recommendedName>
</protein>
<organism evidence="1 2">
    <name type="scientific">Deinococcus piscis</name>
    <dbReference type="NCBI Taxonomy" id="394230"/>
    <lineage>
        <taxon>Bacteria</taxon>
        <taxon>Thermotogati</taxon>
        <taxon>Deinococcota</taxon>
        <taxon>Deinococci</taxon>
        <taxon>Deinococcales</taxon>
        <taxon>Deinococcaceae</taxon>
        <taxon>Deinococcus</taxon>
    </lineage>
</organism>
<evidence type="ECO:0008006" key="3">
    <source>
        <dbReference type="Google" id="ProtNLM"/>
    </source>
</evidence>
<gene>
    <name evidence="1" type="ORF">GCM10017783_16430</name>
</gene>
<keyword evidence="2" id="KW-1185">Reference proteome</keyword>
<dbReference type="EMBL" id="BNAL01000019">
    <property type="protein sequence ID" value="GHG04516.1"/>
    <property type="molecule type" value="Genomic_DNA"/>
</dbReference>
<evidence type="ECO:0000313" key="1">
    <source>
        <dbReference type="EMBL" id="GHG04516.1"/>
    </source>
</evidence>
<reference evidence="2" key="1">
    <citation type="journal article" date="2019" name="Int. J. Syst. Evol. Microbiol.">
        <title>The Global Catalogue of Microorganisms (GCM) 10K type strain sequencing project: providing services to taxonomists for standard genome sequencing and annotation.</title>
        <authorList>
            <consortium name="The Broad Institute Genomics Platform"/>
            <consortium name="The Broad Institute Genome Sequencing Center for Infectious Disease"/>
            <person name="Wu L."/>
            <person name="Ma J."/>
        </authorList>
    </citation>
    <scope>NUCLEOTIDE SEQUENCE [LARGE SCALE GENOMIC DNA]</scope>
    <source>
        <strain evidence="2">CGMCC 1.18439</strain>
    </source>
</reference>
<sequence>MPVVARWPVKWDLQGVDIGLARPSGTLPPENEERIMQPMTQLMARYYAVNMNEMRHFSDTRTEVGRVRFLLADRCVQLVAEGPGWQHCSQHGSLQEATQLLAFLPQVPQQLYEESLDDLQRRLAVEQAA</sequence>
<name>A0ABQ3K5R7_9DEIO</name>